<reference evidence="1 2" key="1">
    <citation type="submission" date="2024-01" db="EMBL/GenBank/DDBJ databases">
        <title>The genomes of 5 underutilized Papilionoideae crops provide insights into root nodulation and disease resistanc.</title>
        <authorList>
            <person name="Jiang F."/>
        </authorList>
    </citation>
    <scope>NUCLEOTIDE SEQUENCE [LARGE SCALE GENOMIC DNA]</scope>
    <source>
        <strain evidence="1">LVBAO_FW01</strain>
        <tissue evidence="1">Leaves</tissue>
    </source>
</reference>
<proteinExistence type="predicted"/>
<dbReference type="EMBL" id="JAYMYQ010000004">
    <property type="protein sequence ID" value="KAK7340737.1"/>
    <property type="molecule type" value="Genomic_DNA"/>
</dbReference>
<dbReference type="AlphaFoldDB" id="A0AAN9LRB4"/>
<organism evidence="1 2">
    <name type="scientific">Canavalia gladiata</name>
    <name type="common">Sword bean</name>
    <name type="synonym">Dolichos gladiatus</name>
    <dbReference type="NCBI Taxonomy" id="3824"/>
    <lineage>
        <taxon>Eukaryota</taxon>
        <taxon>Viridiplantae</taxon>
        <taxon>Streptophyta</taxon>
        <taxon>Embryophyta</taxon>
        <taxon>Tracheophyta</taxon>
        <taxon>Spermatophyta</taxon>
        <taxon>Magnoliopsida</taxon>
        <taxon>eudicotyledons</taxon>
        <taxon>Gunneridae</taxon>
        <taxon>Pentapetalae</taxon>
        <taxon>rosids</taxon>
        <taxon>fabids</taxon>
        <taxon>Fabales</taxon>
        <taxon>Fabaceae</taxon>
        <taxon>Papilionoideae</taxon>
        <taxon>50 kb inversion clade</taxon>
        <taxon>NPAAA clade</taxon>
        <taxon>indigoferoid/millettioid clade</taxon>
        <taxon>Phaseoleae</taxon>
        <taxon>Canavalia</taxon>
    </lineage>
</organism>
<comment type="caution">
    <text evidence="1">The sequence shown here is derived from an EMBL/GenBank/DDBJ whole genome shotgun (WGS) entry which is preliminary data.</text>
</comment>
<name>A0AAN9LRB4_CANGL</name>
<dbReference type="Proteomes" id="UP001367508">
    <property type="component" value="Unassembled WGS sequence"/>
</dbReference>
<dbReference type="PROSITE" id="PS51257">
    <property type="entry name" value="PROKAR_LIPOPROTEIN"/>
    <property type="match status" value="1"/>
</dbReference>
<sequence>MTCLCRKKGKHRDRVPTTILSTTLTPSSSSSCLSLGQRAYIPASFDLLSVIPGPQFFCHSVQISGNKLWLNLQILQE</sequence>
<protein>
    <submittedName>
        <fullName evidence="1">Uncharacterized protein</fullName>
    </submittedName>
</protein>
<accession>A0AAN9LRB4</accession>
<keyword evidence="2" id="KW-1185">Reference proteome</keyword>
<gene>
    <name evidence="1" type="ORF">VNO77_21448</name>
</gene>
<evidence type="ECO:0000313" key="1">
    <source>
        <dbReference type="EMBL" id="KAK7340737.1"/>
    </source>
</evidence>
<evidence type="ECO:0000313" key="2">
    <source>
        <dbReference type="Proteomes" id="UP001367508"/>
    </source>
</evidence>